<evidence type="ECO:0000313" key="5">
    <source>
        <dbReference type="WormBase" id="F36H9.2a"/>
    </source>
</evidence>
<dbReference type="ExpressionAtlas" id="O16622">
    <property type="expression patterns" value="baseline and differential"/>
</dbReference>
<dbReference type="AlphaFoldDB" id="O16622"/>
<dbReference type="CTD" id="185389"/>
<evidence type="ECO:0000259" key="2">
    <source>
        <dbReference type="Pfam" id="PF24602"/>
    </source>
</evidence>
<dbReference type="PhylomeDB" id="O16622"/>
<dbReference type="FunCoup" id="O16622">
    <property type="interactions" value="155"/>
</dbReference>
<dbReference type="HOGENOM" id="CLU_1112173_0_0_1"/>
<dbReference type="PANTHER" id="PTHR37433">
    <property type="entry name" value="PROTEIN CBG25136-RELATED"/>
    <property type="match status" value="1"/>
</dbReference>
<dbReference type="InterPro" id="IPR056039">
    <property type="entry name" value="DUF7622"/>
</dbReference>
<reference evidence="3 4" key="1">
    <citation type="journal article" date="1998" name="Science">
        <title>Genome sequence of the nematode C. elegans: a platform for investigating biology.</title>
        <authorList>
            <consortium name="The C. elegans sequencing consortium"/>
            <person name="Sulson J.E."/>
            <person name="Waterston R."/>
        </authorList>
    </citation>
    <scope>NUCLEOTIDE SEQUENCE [LARGE SCALE GENOMIC DNA]</scope>
    <source>
        <strain evidence="3 4">Bristol N2</strain>
    </source>
</reference>
<evidence type="ECO:0000313" key="3">
    <source>
        <dbReference type="EMBL" id="CCD70641.1"/>
    </source>
</evidence>
<feature type="signal peptide" evidence="1">
    <location>
        <begin position="1"/>
        <end position="16"/>
    </location>
</feature>
<keyword evidence="1" id="KW-0732">Signal</keyword>
<dbReference type="PIR" id="T32005">
    <property type="entry name" value="T32005"/>
</dbReference>
<dbReference type="PaxDb" id="6239-F36H9.2"/>
<dbReference type="SUPFAM" id="SSF57302">
    <property type="entry name" value="Snake toxin-like"/>
    <property type="match status" value="1"/>
</dbReference>
<dbReference type="OrthoDB" id="5774917at2759"/>
<dbReference type="GeneID" id="185389"/>
<dbReference type="eggNOG" id="ENOG502THJ4">
    <property type="taxonomic scope" value="Eukaryota"/>
</dbReference>
<dbReference type="Bgee" id="WBGene00018111">
    <property type="expression patterns" value="Expressed in larva and 2 other cell types or tissues"/>
</dbReference>
<dbReference type="RefSeq" id="NP_503504.1">
    <property type="nucleotide sequence ID" value="NM_071103.1"/>
</dbReference>
<dbReference type="PANTHER" id="PTHR37433:SF19">
    <property type="entry name" value="ACTIVIN_RECP DOMAIN-CONTAINING PROTEIN"/>
    <property type="match status" value="1"/>
</dbReference>
<feature type="domain" description="DUF7622" evidence="2">
    <location>
        <begin position="186"/>
        <end position="260"/>
    </location>
</feature>
<organism evidence="3 4">
    <name type="scientific">Caenorhabditis elegans</name>
    <dbReference type="NCBI Taxonomy" id="6239"/>
    <lineage>
        <taxon>Eukaryota</taxon>
        <taxon>Metazoa</taxon>
        <taxon>Ecdysozoa</taxon>
        <taxon>Nematoda</taxon>
        <taxon>Chromadorea</taxon>
        <taxon>Rhabditida</taxon>
        <taxon>Rhabditina</taxon>
        <taxon>Rhabditomorpha</taxon>
        <taxon>Rhabditoidea</taxon>
        <taxon>Rhabditidae</taxon>
        <taxon>Peloderinae</taxon>
        <taxon>Caenorhabditis</taxon>
    </lineage>
</organism>
<sequence>MKTFLILAMLIEDIVTIKCNCLGSMGEFCDNGFCETTSYCMTSWVSINGQITAQDCLTTRTDLSDRQCQTNRKGLVSCVCSTDMCNVDTFSIPTDIVLTAPPTIKCYNKFVDDDNFCFGQFCRYSRQLVPNDFGDVQISSFFPERGCSDLEYNHDLASMNVCYTNDEMIVCQCNTEFCNKDQPFDVPMGNLLCYYNSNGKPGNIPGMKYCRGHLCYVHTNYDIISRGCINVSDGGPEELKKKGGYLLYRFCDEDLCNGEITADPVVNVEGSGNLS</sequence>
<keyword evidence="4" id="KW-1185">Reference proteome</keyword>
<dbReference type="WormBase" id="F36H9.2a">
    <property type="protein sequence ID" value="CE09968"/>
    <property type="gene ID" value="WBGene00018111"/>
</dbReference>
<gene>
    <name evidence="3" type="ORF">CELE_F36H9.2</name>
    <name evidence="3 5" type="ORF">F36H9.2</name>
</gene>
<dbReference type="Proteomes" id="UP000001940">
    <property type="component" value="Chromosome V"/>
</dbReference>
<dbReference type="AGR" id="WB:WBGene00018111"/>
<dbReference type="InterPro" id="IPR045860">
    <property type="entry name" value="Snake_toxin-like_sf"/>
</dbReference>
<evidence type="ECO:0000256" key="1">
    <source>
        <dbReference type="SAM" id="SignalP"/>
    </source>
</evidence>
<dbReference type="EMBL" id="BX284605">
    <property type="protein sequence ID" value="CCD70641.1"/>
    <property type="molecule type" value="Genomic_DNA"/>
</dbReference>
<protein>
    <submittedName>
        <fullName evidence="3">DUF7622 domain-containing protein</fullName>
    </submittedName>
</protein>
<dbReference type="InParanoid" id="O16622"/>
<dbReference type="UCSC" id="F36H9.2">
    <property type="organism name" value="c. elegans"/>
</dbReference>
<feature type="chain" id="PRO_5004157952" evidence="1">
    <location>
        <begin position="17"/>
        <end position="275"/>
    </location>
</feature>
<proteinExistence type="predicted"/>
<name>O16622_CAEEL</name>
<accession>O16622</accession>
<evidence type="ECO:0000313" key="4">
    <source>
        <dbReference type="Proteomes" id="UP000001940"/>
    </source>
</evidence>
<dbReference type="OMA" id="CRGHLCY"/>
<dbReference type="Pfam" id="PF24602">
    <property type="entry name" value="DUF7622"/>
    <property type="match status" value="1"/>
</dbReference>